<evidence type="ECO:0000313" key="1">
    <source>
        <dbReference type="EMBL" id="KAJ9121324.1"/>
    </source>
</evidence>
<evidence type="ECO:0000313" key="2">
    <source>
        <dbReference type="Proteomes" id="UP001234202"/>
    </source>
</evidence>
<comment type="caution">
    <text evidence="1">The sequence shown here is derived from an EMBL/GenBank/DDBJ whole genome shotgun (WGS) entry which is preliminary data.</text>
</comment>
<protein>
    <submittedName>
        <fullName evidence="1">Uncharacterized protein</fullName>
    </submittedName>
</protein>
<accession>A0ACC2XD31</accession>
<dbReference type="EMBL" id="JASBWV010000017">
    <property type="protein sequence ID" value="KAJ9121324.1"/>
    <property type="molecule type" value="Genomic_DNA"/>
</dbReference>
<organism evidence="1 2">
    <name type="scientific">Naganishia onofrii</name>
    <dbReference type="NCBI Taxonomy" id="1851511"/>
    <lineage>
        <taxon>Eukaryota</taxon>
        <taxon>Fungi</taxon>
        <taxon>Dikarya</taxon>
        <taxon>Basidiomycota</taxon>
        <taxon>Agaricomycotina</taxon>
        <taxon>Tremellomycetes</taxon>
        <taxon>Filobasidiales</taxon>
        <taxon>Filobasidiaceae</taxon>
        <taxon>Naganishia</taxon>
    </lineage>
</organism>
<name>A0ACC2XD31_9TREE</name>
<dbReference type="Proteomes" id="UP001234202">
    <property type="component" value="Unassembled WGS sequence"/>
</dbReference>
<reference evidence="1" key="1">
    <citation type="submission" date="2023-04" db="EMBL/GenBank/DDBJ databases">
        <title>Draft Genome sequencing of Naganishia species isolated from polar environments using Oxford Nanopore Technology.</title>
        <authorList>
            <person name="Leo P."/>
            <person name="Venkateswaran K."/>
        </authorList>
    </citation>
    <scope>NUCLEOTIDE SEQUENCE</scope>
    <source>
        <strain evidence="1">DBVPG 5303</strain>
    </source>
</reference>
<gene>
    <name evidence="1" type="ORF">QFC24_004660</name>
</gene>
<sequence>MASVSDLETTFNGQFEALHEGSDLQPPKYIPWTVRINRFGVYKLRDRLGTHELTMPGHSVQSGSDIHTEQNMNDESGYMGDGIDRGSMAAPTDEGNEPYDFVLDISEQISDVSQPIRHGRVVKAFAPGNLEDKFEEMIDGLRRKGTALLAARELAPRTASAFESKAKADRDESLTYFRERKDSLFMANSVQPSRKTMDTLSILEDARVLERLVETLIQVPTAGDGEEQRGEEGRVARVEEGPPEEREKDTASTPAEPTEELVSPSSPGRAITDTPIAFKPGHIPGAFPDASE</sequence>
<keyword evidence="2" id="KW-1185">Reference proteome</keyword>
<proteinExistence type="predicted"/>